<name>A0A5C6W6F8_9BACI</name>
<dbReference type="EMBL" id="VOQF01000001">
    <property type="protein sequence ID" value="TXC92913.1"/>
    <property type="molecule type" value="Genomic_DNA"/>
</dbReference>
<keyword evidence="2" id="KW-1185">Reference proteome</keyword>
<accession>A0A5C6W6F8</accession>
<proteinExistence type="predicted"/>
<comment type="caution">
    <text evidence="1">The sequence shown here is derived from an EMBL/GenBank/DDBJ whole genome shotgun (WGS) entry which is preliminary data.</text>
</comment>
<sequence length="97" mass="11540">MAPKENENMWGSYVIPPKVTEVAWDDHYILAKQFRLKNDPEGENDIQIVNKSESYYWILKCDSREVYGPYNKAMFIEKKQELGISEELVLRKIEEIR</sequence>
<dbReference type="InterPro" id="IPR025059">
    <property type="entry name" value="DUF3997"/>
</dbReference>
<reference evidence="1 2" key="1">
    <citation type="journal article" date="2005" name="Int. J. Syst. Evol. Microbiol.">
        <title>Bacillus litoralis sp. nov., isolated from a tidal flat of the Yellow Sea in Korea.</title>
        <authorList>
            <person name="Yoon J.H."/>
            <person name="Oh T.K."/>
        </authorList>
    </citation>
    <scope>NUCLEOTIDE SEQUENCE [LARGE SCALE GENOMIC DNA]</scope>
    <source>
        <strain evidence="1 2">SW-211</strain>
    </source>
</reference>
<dbReference type="Proteomes" id="UP000321363">
    <property type="component" value="Unassembled WGS sequence"/>
</dbReference>
<dbReference type="Pfam" id="PF13162">
    <property type="entry name" value="DUF3997"/>
    <property type="match status" value="1"/>
</dbReference>
<dbReference type="OrthoDB" id="1756234at2"/>
<evidence type="ECO:0000313" key="1">
    <source>
        <dbReference type="EMBL" id="TXC92913.1"/>
    </source>
</evidence>
<evidence type="ECO:0000313" key="2">
    <source>
        <dbReference type="Proteomes" id="UP000321363"/>
    </source>
</evidence>
<organism evidence="1 2">
    <name type="scientific">Metabacillus litoralis</name>
    <dbReference type="NCBI Taxonomy" id="152268"/>
    <lineage>
        <taxon>Bacteria</taxon>
        <taxon>Bacillati</taxon>
        <taxon>Bacillota</taxon>
        <taxon>Bacilli</taxon>
        <taxon>Bacillales</taxon>
        <taxon>Bacillaceae</taxon>
        <taxon>Metabacillus</taxon>
    </lineage>
</organism>
<protein>
    <submittedName>
        <fullName evidence="1">DUF3997 domain-containing protein</fullName>
    </submittedName>
</protein>
<gene>
    <name evidence="1" type="ORF">FS935_01595</name>
</gene>
<dbReference type="AlphaFoldDB" id="A0A5C6W6F8"/>